<evidence type="ECO:0000256" key="6">
    <source>
        <dbReference type="ARBA" id="ARBA00022801"/>
    </source>
</evidence>
<dbReference type="RefSeq" id="WP_109718637.1">
    <property type="nucleotide sequence ID" value="NZ_QEQK01000001.1"/>
</dbReference>
<evidence type="ECO:0000313" key="9">
    <source>
        <dbReference type="EMBL" id="PWN57781.1"/>
    </source>
</evidence>
<evidence type="ECO:0000256" key="8">
    <source>
        <dbReference type="HAMAP-Rule" id="MF_00009"/>
    </source>
</evidence>
<dbReference type="HAMAP" id="MF_00009">
    <property type="entry name" value="Endoribonucl_YbeY"/>
    <property type="match status" value="1"/>
</dbReference>
<evidence type="ECO:0000256" key="1">
    <source>
        <dbReference type="ARBA" id="ARBA00010875"/>
    </source>
</evidence>
<dbReference type="PROSITE" id="PS01306">
    <property type="entry name" value="UPF0054"/>
    <property type="match status" value="1"/>
</dbReference>
<name>A0A363UQP0_9GAMM</name>
<keyword evidence="10" id="KW-1185">Reference proteome</keyword>
<comment type="caution">
    <text evidence="9">The sequence shown here is derived from an EMBL/GenBank/DDBJ whole genome shotgun (WGS) entry which is preliminary data.</text>
</comment>
<evidence type="ECO:0000256" key="5">
    <source>
        <dbReference type="ARBA" id="ARBA00022759"/>
    </source>
</evidence>
<keyword evidence="2 8" id="KW-0690">Ribosome biogenesis</keyword>
<evidence type="ECO:0000256" key="4">
    <source>
        <dbReference type="ARBA" id="ARBA00022723"/>
    </source>
</evidence>
<evidence type="ECO:0000313" key="10">
    <source>
        <dbReference type="Proteomes" id="UP000251800"/>
    </source>
</evidence>
<dbReference type="OrthoDB" id="9807740at2"/>
<keyword evidence="8" id="KW-0963">Cytoplasm</keyword>
<dbReference type="PANTHER" id="PTHR46986">
    <property type="entry name" value="ENDORIBONUCLEASE YBEY, CHLOROPLASTIC"/>
    <property type="match status" value="1"/>
</dbReference>
<comment type="subcellular location">
    <subcellularLocation>
        <location evidence="8">Cytoplasm</location>
    </subcellularLocation>
</comment>
<keyword evidence="8" id="KW-0698">rRNA processing</keyword>
<dbReference type="PANTHER" id="PTHR46986:SF1">
    <property type="entry name" value="ENDORIBONUCLEASE YBEY, CHLOROPLASTIC"/>
    <property type="match status" value="1"/>
</dbReference>
<organism evidence="9 10">
    <name type="scientific">Abyssibacter profundi</name>
    <dbReference type="NCBI Taxonomy" id="2182787"/>
    <lineage>
        <taxon>Bacteria</taxon>
        <taxon>Pseudomonadati</taxon>
        <taxon>Pseudomonadota</taxon>
        <taxon>Gammaproteobacteria</taxon>
        <taxon>Chromatiales</taxon>
        <taxon>Oceanococcaceae</taxon>
        <taxon>Abyssibacter</taxon>
    </lineage>
</organism>
<dbReference type="NCBIfam" id="TIGR00043">
    <property type="entry name" value="rRNA maturation RNase YbeY"/>
    <property type="match status" value="1"/>
</dbReference>
<keyword evidence="4 8" id="KW-0479">Metal-binding</keyword>
<evidence type="ECO:0000256" key="7">
    <source>
        <dbReference type="ARBA" id="ARBA00022833"/>
    </source>
</evidence>
<comment type="cofactor">
    <cofactor evidence="8">
        <name>Zn(2+)</name>
        <dbReference type="ChEBI" id="CHEBI:29105"/>
    </cofactor>
    <text evidence="8">Binds 1 zinc ion.</text>
</comment>
<comment type="function">
    <text evidence="8">Single strand-specific metallo-endoribonuclease involved in late-stage 70S ribosome quality control and in maturation of the 3' terminus of the 16S rRNA.</text>
</comment>
<keyword evidence="3 8" id="KW-0540">Nuclease</keyword>
<keyword evidence="6 8" id="KW-0378">Hydrolase</keyword>
<dbReference type="EC" id="3.1.-.-" evidence="8"/>
<comment type="similarity">
    <text evidence="1 8">Belongs to the endoribonuclease YbeY family.</text>
</comment>
<feature type="binding site" evidence="8">
    <location>
        <position position="111"/>
    </location>
    <ligand>
        <name>Zn(2+)</name>
        <dbReference type="ChEBI" id="CHEBI:29105"/>
        <note>catalytic</note>
    </ligand>
</feature>
<dbReference type="AlphaFoldDB" id="A0A363UQP0"/>
<dbReference type="Proteomes" id="UP000251800">
    <property type="component" value="Unassembled WGS sequence"/>
</dbReference>
<dbReference type="GO" id="GO:0004521">
    <property type="term" value="F:RNA endonuclease activity"/>
    <property type="evidence" value="ECO:0007669"/>
    <property type="project" value="UniProtKB-UniRule"/>
</dbReference>
<reference evidence="9 10" key="1">
    <citation type="submission" date="2018-05" db="EMBL/GenBank/DDBJ databases">
        <title>Abyssibacter profundi OUC007T gen. nov., sp. nov, a marine bacterium isolated from seawater of the Mariana Trench.</title>
        <authorList>
            <person name="Zhou S."/>
        </authorList>
    </citation>
    <scope>NUCLEOTIDE SEQUENCE [LARGE SCALE GENOMIC DNA]</scope>
    <source>
        <strain evidence="9 10">OUC007</strain>
    </source>
</reference>
<feature type="binding site" evidence="8">
    <location>
        <position position="121"/>
    </location>
    <ligand>
        <name>Zn(2+)</name>
        <dbReference type="ChEBI" id="CHEBI:29105"/>
        <note>catalytic</note>
    </ligand>
</feature>
<dbReference type="EMBL" id="QEQK01000001">
    <property type="protein sequence ID" value="PWN57781.1"/>
    <property type="molecule type" value="Genomic_DNA"/>
</dbReference>
<feature type="binding site" evidence="8">
    <location>
        <position position="115"/>
    </location>
    <ligand>
        <name>Zn(2+)</name>
        <dbReference type="ChEBI" id="CHEBI:29105"/>
        <note>catalytic</note>
    </ligand>
</feature>
<dbReference type="Pfam" id="PF02130">
    <property type="entry name" value="YbeY"/>
    <property type="match status" value="1"/>
</dbReference>
<keyword evidence="7 8" id="KW-0862">Zinc</keyword>
<dbReference type="InterPro" id="IPR002036">
    <property type="entry name" value="YbeY"/>
</dbReference>
<dbReference type="InterPro" id="IPR020549">
    <property type="entry name" value="YbeY_CS"/>
</dbReference>
<gene>
    <name evidence="8" type="primary">ybeY</name>
    <name evidence="9" type="ORF">DEH80_01190</name>
</gene>
<dbReference type="GO" id="GO:0006364">
    <property type="term" value="P:rRNA processing"/>
    <property type="evidence" value="ECO:0007669"/>
    <property type="project" value="UniProtKB-UniRule"/>
</dbReference>
<protein>
    <recommendedName>
        <fullName evidence="8">Endoribonuclease YbeY</fullName>
        <ecNumber evidence="8">3.1.-.-</ecNumber>
    </recommendedName>
</protein>
<dbReference type="GO" id="GO:0008270">
    <property type="term" value="F:zinc ion binding"/>
    <property type="evidence" value="ECO:0007669"/>
    <property type="project" value="UniProtKB-UniRule"/>
</dbReference>
<keyword evidence="5 8" id="KW-0255">Endonuclease</keyword>
<dbReference type="GO" id="GO:0004222">
    <property type="term" value="F:metalloendopeptidase activity"/>
    <property type="evidence" value="ECO:0007669"/>
    <property type="project" value="InterPro"/>
</dbReference>
<dbReference type="InterPro" id="IPR023091">
    <property type="entry name" value="MetalPrtase_cat_dom_sf_prd"/>
</dbReference>
<accession>A0A363UQP0</accession>
<dbReference type="GO" id="GO:0005737">
    <property type="term" value="C:cytoplasm"/>
    <property type="evidence" value="ECO:0007669"/>
    <property type="project" value="UniProtKB-SubCell"/>
</dbReference>
<sequence>MSLDQVDWAVQRLCDDALTPSDEDFARWLAAVDAAVPLSGELTLRLVDSEESQTLNHQWRGKPRPTNVLSFGYGDMPELLGDLVFCVPLVADEAQAQAKPCLDHWAHLTIHGLLHLSGYDHELSSEAEIMEAQEIAILATLNISNPYETPHAA</sequence>
<evidence type="ECO:0000256" key="3">
    <source>
        <dbReference type="ARBA" id="ARBA00022722"/>
    </source>
</evidence>
<dbReference type="SUPFAM" id="SSF55486">
    <property type="entry name" value="Metalloproteases ('zincins'), catalytic domain"/>
    <property type="match status" value="1"/>
</dbReference>
<dbReference type="Gene3D" id="3.40.390.30">
    <property type="entry name" value="Metalloproteases ('zincins'), catalytic domain"/>
    <property type="match status" value="1"/>
</dbReference>
<evidence type="ECO:0000256" key="2">
    <source>
        <dbReference type="ARBA" id="ARBA00022517"/>
    </source>
</evidence>
<proteinExistence type="inferred from homology"/>